<feature type="transmembrane region" description="Helical" evidence="8">
    <location>
        <begin position="332"/>
        <end position="350"/>
    </location>
</feature>
<feature type="transmembrane region" description="Helical" evidence="8">
    <location>
        <begin position="172"/>
        <end position="197"/>
    </location>
</feature>
<feature type="transmembrane region" description="Helical" evidence="8">
    <location>
        <begin position="286"/>
        <end position="306"/>
    </location>
</feature>
<sequence length="466" mass="50603">MLDDNPSSRRSFVFFNRLAERFAEARLKLDVVLIWAAISGLCIGLIATFLRHSVNFLILQRSLIAQAVTGYPVLAWFIPSLISGGMVSLSFWFMRRFAPETSGSGIPQVEGALDGVFTFRAFRVLPVKLFGGILSMGAGMVAGFEGPTIQMGSAIAKIVGSLAKTSQENLRILIAAGAGAGLTAAFNAPIAGILFITEEVRPRFESWTLAYRSVMVACVTATLTTRYFNGQNAFLKITQFDRVPLIDLWMFAMLGVGLGLLGYGFNFCLFRALDWFGQLQGIPHRLMGWWVGTAIGLLAWLSPLIAGSDYQVLTGSGEGAIFWSFNQEPSQSLLIFALVMRFVLVMFCYGSGAIGGIFAPMLSISTLFSLLVAREFNSWFPGQIPQPAVFAVAGMGGLVAATVRAPLTAMMLTMEFTDNYFVVLPLLMTCLFASMTAHLLGGEPVYSVLLKRACDKLQGKPQTDSV</sequence>
<evidence type="ECO:0000256" key="1">
    <source>
        <dbReference type="ARBA" id="ARBA00004141"/>
    </source>
</evidence>
<dbReference type="EMBL" id="NMQI01000139">
    <property type="protein sequence ID" value="PMB46122.1"/>
    <property type="molecule type" value="Genomic_DNA"/>
</dbReference>
<reference evidence="9 10" key="1">
    <citation type="submission" date="2017-07" db="EMBL/GenBank/DDBJ databases">
        <title>Genomes of Fischerella (Mastigocladus) sp. strains.</title>
        <authorList>
            <person name="Miller S.R."/>
        </authorList>
    </citation>
    <scope>NUCLEOTIDE SEQUENCE [LARGE SCALE GENOMIC DNA]</scope>
    <source>
        <strain evidence="9 10">CCMEE 5330</strain>
    </source>
</reference>
<feature type="transmembrane region" description="Helical" evidence="8">
    <location>
        <begin position="31"/>
        <end position="50"/>
    </location>
</feature>
<feature type="transmembrane region" description="Helical" evidence="8">
    <location>
        <begin position="388"/>
        <end position="407"/>
    </location>
</feature>
<dbReference type="RefSeq" id="WP_062243138.1">
    <property type="nucleotide sequence ID" value="NZ_NMQI01000139.1"/>
</dbReference>
<protein>
    <submittedName>
        <fullName evidence="9">ClC family H(+)/Cl(-) exchange transporter</fullName>
    </submittedName>
</protein>
<evidence type="ECO:0000256" key="8">
    <source>
        <dbReference type="SAM" id="Phobius"/>
    </source>
</evidence>
<keyword evidence="5" id="KW-0406">Ion transport</keyword>
<feature type="transmembrane region" description="Helical" evidence="8">
    <location>
        <begin position="209"/>
        <end position="228"/>
    </location>
</feature>
<evidence type="ECO:0000313" key="9">
    <source>
        <dbReference type="EMBL" id="PMB46122.1"/>
    </source>
</evidence>
<feature type="transmembrane region" description="Helical" evidence="8">
    <location>
        <begin position="70"/>
        <end position="94"/>
    </location>
</feature>
<evidence type="ECO:0000256" key="5">
    <source>
        <dbReference type="ARBA" id="ARBA00023065"/>
    </source>
</evidence>
<evidence type="ECO:0000256" key="2">
    <source>
        <dbReference type="ARBA" id="ARBA00022448"/>
    </source>
</evidence>
<keyword evidence="2" id="KW-0813">Transport</keyword>
<keyword evidence="3 8" id="KW-0812">Transmembrane</keyword>
<name>A0A2N6MH86_9CYAN</name>
<dbReference type="GO" id="GO:0005247">
    <property type="term" value="F:voltage-gated chloride channel activity"/>
    <property type="evidence" value="ECO:0007669"/>
    <property type="project" value="TreeGrafter"/>
</dbReference>
<feature type="transmembrane region" description="Helical" evidence="8">
    <location>
        <begin position="125"/>
        <end position="144"/>
    </location>
</feature>
<feature type="transmembrane region" description="Helical" evidence="8">
    <location>
        <begin position="248"/>
        <end position="274"/>
    </location>
</feature>
<keyword evidence="6 8" id="KW-0472">Membrane</keyword>
<evidence type="ECO:0000313" key="10">
    <source>
        <dbReference type="Proteomes" id="UP000234966"/>
    </source>
</evidence>
<dbReference type="Gene3D" id="1.10.3080.10">
    <property type="entry name" value="Clc chloride channel"/>
    <property type="match status" value="1"/>
</dbReference>
<dbReference type="SUPFAM" id="SSF81340">
    <property type="entry name" value="Clc chloride channel"/>
    <property type="match status" value="1"/>
</dbReference>
<dbReference type="CDD" id="cd01031">
    <property type="entry name" value="EriC"/>
    <property type="match status" value="1"/>
</dbReference>
<dbReference type="Pfam" id="PF00654">
    <property type="entry name" value="Voltage_CLC"/>
    <property type="match status" value="1"/>
</dbReference>
<organism evidence="9 10">
    <name type="scientific">Fischerella thermalis CCMEE 5330</name>
    <dbReference type="NCBI Taxonomy" id="2019670"/>
    <lineage>
        <taxon>Bacteria</taxon>
        <taxon>Bacillati</taxon>
        <taxon>Cyanobacteriota</taxon>
        <taxon>Cyanophyceae</taxon>
        <taxon>Nostocales</taxon>
        <taxon>Hapalosiphonaceae</taxon>
        <taxon>Fischerella</taxon>
    </lineage>
</organism>
<gene>
    <name evidence="9" type="ORF">CEN41_06665</name>
</gene>
<evidence type="ECO:0000256" key="3">
    <source>
        <dbReference type="ARBA" id="ARBA00022692"/>
    </source>
</evidence>
<dbReference type="GO" id="GO:0005886">
    <property type="term" value="C:plasma membrane"/>
    <property type="evidence" value="ECO:0007669"/>
    <property type="project" value="TreeGrafter"/>
</dbReference>
<dbReference type="AlphaFoldDB" id="A0A2N6MH86"/>
<dbReference type="InterPro" id="IPR001807">
    <property type="entry name" value="ClC"/>
</dbReference>
<dbReference type="PANTHER" id="PTHR45711">
    <property type="entry name" value="CHLORIDE CHANNEL PROTEIN"/>
    <property type="match status" value="1"/>
</dbReference>
<comment type="caution">
    <text evidence="9">The sequence shown here is derived from an EMBL/GenBank/DDBJ whole genome shotgun (WGS) entry which is preliminary data.</text>
</comment>
<dbReference type="Proteomes" id="UP000234966">
    <property type="component" value="Unassembled WGS sequence"/>
</dbReference>
<dbReference type="NCBIfam" id="NF003640">
    <property type="entry name" value="PRK05277.1"/>
    <property type="match status" value="1"/>
</dbReference>
<evidence type="ECO:0000256" key="6">
    <source>
        <dbReference type="ARBA" id="ARBA00023136"/>
    </source>
</evidence>
<feature type="transmembrane region" description="Helical" evidence="8">
    <location>
        <begin position="419"/>
        <end position="440"/>
    </location>
</feature>
<dbReference type="PRINTS" id="PR00762">
    <property type="entry name" value="CLCHANNEL"/>
</dbReference>
<evidence type="ECO:0000256" key="7">
    <source>
        <dbReference type="ARBA" id="ARBA00023214"/>
    </source>
</evidence>
<evidence type="ECO:0000256" key="4">
    <source>
        <dbReference type="ARBA" id="ARBA00022989"/>
    </source>
</evidence>
<keyword evidence="4 8" id="KW-1133">Transmembrane helix</keyword>
<keyword evidence="7" id="KW-0868">Chloride</keyword>
<feature type="transmembrane region" description="Helical" evidence="8">
    <location>
        <begin position="357"/>
        <end position="376"/>
    </location>
</feature>
<comment type="subcellular location">
    <subcellularLocation>
        <location evidence="1">Membrane</location>
        <topology evidence="1">Multi-pass membrane protein</topology>
    </subcellularLocation>
</comment>
<dbReference type="PANTHER" id="PTHR45711:SF6">
    <property type="entry name" value="CHLORIDE CHANNEL PROTEIN"/>
    <property type="match status" value="1"/>
</dbReference>
<proteinExistence type="predicted"/>
<dbReference type="InterPro" id="IPR014743">
    <property type="entry name" value="Cl-channel_core"/>
</dbReference>
<accession>A0A2N6MH86</accession>